<dbReference type="GO" id="GO:0000981">
    <property type="term" value="F:DNA-binding transcription factor activity, RNA polymerase II-specific"/>
    <property type="evidence" value="ECO:0007669"/>
    <property type="project" value="InterPro"/>
</dbReference>
<feature type="domain" description="Zn(2)-C6 fungal-type" evidence="3">
    <location>
        <begin position="10"/>
        <end position="38"/>
    </location>
</feature>
<protein>
    <recommendedName>
        <fullName evidence="3">Zn(2)-C6 fungal-type domain-containing protein</fullName>
    </recommendedName>
</protein>
<evidence type="ECO:0000256" key="2">
    <source>
        <dbReference type="SAM" id="Phobius"/>
    </source>
</evidence>
<proteinExistence type="predicted"/>
<dbReference type="SUPFAM" id="SSF57701">
    <property type="entry name" value="Zn2/Cys6 DNA-binding domain"/>
    <property type="match status" value="1"/>
</dbReference>
<accession>A0A9N9LB42</accession>
<dbReference type="PANTHER" id="PTHR38791:SF5">
    <property type="entry name" value="TRANSCRIPTION FACTOR DBAG-RELATED"/>
    <property type="match status" value="1"/>
</dbReference>
<dbReference type="InterPro" id="IPR053175">
    <property type="entry name" value="DHMBA_Reg_Transcription_Factor"/>
</dbReference>
<keyword evidence="1" id="KW-0539">Nucleus</keyword>
<organism evidence="4 5">
    <name type="scientific">Hymenoscyphus fraxineus</name>
    <dbReference type="NCBI Taxonomy" id="746836"/>
    <lineage>
        <taxon>Eukaryota</taxon>
        <taxon>Fungi</taxon>
        <taxon>Dikarya</taxon>
        <taxon>Ascomycota</taxon>
        <taxon>Pezizomycotina</taxon>
        <taxon>Leotiomycetes</taxon>
        <taxon>Helotiales</taxon>
        <taxon>Helotiaceae</taxon>
        <taxon>Hymenoscyphus</taxon>
    </lineage>
</organism>
<dbReference type="SMART" id="SM00066">
    <property type="entry name" value="GAL4"/>
    <property type="match status" value="1"/>
</dbReference>
<name>A0A9N9LB42_9HELO</name>
<keyword evidence="2" id="KW-1133">Transmembrane helix</keyword>
<dbReference type="Proteomes" id="UP000696280">
    <property type="component" value="Unassembled WGS sequence"/>
</dbReference>
<keyword evidence="2" id="KW-0812">Transmembrane</keyword>
<sequence length="535" mass="60341">MVYCGKPSTGCQSCRDKKTRCDRATPSCSQCLRADRKCPGYRNQLDLMFRNESQAVIVKSKQQNSTSKPKLKKVPIARYFAEVTPDEQLSSIIQPSTHGRSMQEMQMKLKRFAPDPAHVGTLFPHLVPACHLPPSIEECARSYFHANSSNWLRNFDLLAPLCAQTKTGNHLLTSMSAVGLAILSHTAHAPELLFQARKHYGSAIHLTNEALRSPTEAKKDSTLFAVLILSIFESITGTTPKSFADWEKHINGAAALIRIRGDKQFDTISGRRIFFQVLSRMMLNCLQRAIPMPKVMTESWLKAAHLMGREEHAWEVSESMIDLVNLRSKVRTGLLKDPRMIVEKALEVDRGFAEMDAGLTKEFKYQILYSNENPEEVWNGYYHEYETPWGALDLIRLRCCRILVNELIMDQVSVPPTAKTPNFTDVEVKTYTCSTKEVMLLCQDEVLASVPQHFAISSGRQASSSMEGGSRGYFMLWALYLIAVTKISTGLVRVWVTGRLRSLADDFGVSQAMVLVEHLELSKGYREWDEKPSIP</sequence>
<dbReference type="GO" id="GO:0008270">
    <property type="term" value="F:zinc ion binding"/>
    <property type="evidence" value="ECO:0007669"/>
    <property type="project" value="InterPro"/>
</dbReference>
<dbReference type="AlphaFoldDB" id="A0A9N9LB42"/>
<keyword evidence="2" id="KW-0472">Membrane</keyword>
<evidence type="ECO:0000259" key="3">
    <source>
        <dbReference type="PROSITE" id="PS50048"/>
    </source>
</evidence>
<dbReference type="InterPro" id="IPR036864">
    <property type="entry name" value="Zn2-C6_fun-type_DNA-bd_sf"/>
</dbReference>
<dbReference type="PROSITE" id="PS50048">
    <property type="entry name" value="ZN2_CY6_FUNGAL_2"/>
    <property type="match status" value="1"/>
</dbReference>
<feature type="transmembrane region" description="Helical" evidence="2">
    <location>
        <begin position="474"/>
        <end position="496"/>
    </location>
</feature>
<evidence type="ECO:0000313" key="4">
    <source>
        <dbReference type="EMBL" id="CAG8960990.1"/>
    </source>
</evidence>
<keyword evidence="5" id="KW-1185">Reference proteome</keyword>
<gene>
    <name evidence="4" type="ORF">HYFRA_00002529</name>
</gene>
<dbReference type="InterPro" id="IPR021858">
    <property type="entry name" value="Fun_TF"/>
</dbReference>
<dbReference type="Pfam" id="PF00172">
    <property type="entry name" value="Zn_clus"/>
    <property type="match status" value="1"/>
</dbReference>
<dbReference type="Pfam" id="PF11951">
    <property type="entry name" value="Fungal_trans_2"/>
    <property type="match status" value="1"/>
</dbReference>
<dbReference type="EMBL" id="CAJVRL010000103">
    <property type="protein sequence ID" value="CAG8960990.1"/>
    <property type="molecule type" value="Genomic_DNA"/>
</dbReference>
<evidence type="ECO:0000256" key="1">
    <source>
        <dbReference type="ARBA" id="ARBA00023242"/>
    </source>
</evidence>
<dbReference type="PROSITE" id="PS00463">
    <property type="entry name" value="ZN2_CY6_FUNGAL_1"/>
    <property type="match status" value="1"/>
</dbReference>
<comment type="caution">
    <text evidence="4">The sequence shown here is derived from an EMBL/GenBank/DDBJ whole genome shotgun (WGS) entry which is preliminary data.</text>
</comment>
<dbReference type="CDD" id="cd00067">
    <property type="entry name" value="GAL4"/>
    <property type="match status" value="1"/>
</dbReference>
<dbReference type="PANTHER" id="PTHR38791">
    <property type="entry name" value="ZN(II)2CYS6 TRANSCRIPTION FACTOR (EUROFUNG)-RELATED-RELATED"/>
    <property type="match status" value="1"/>
</dbReference>
<dbReference type="OrthoDB" id="5429770at2759"/>
<reference evidence="4" key="1">
    <citation type="submission" date="2021-07" db="EMBL/GenBank/DDBJ databases">
        <authorList>
            <person name="Durling M."/>
        </authorList>
    </citation>
    <scope>NUCLEOTIDE SEQUENCE</scope>
</reference>
<evidence type="ECO:0000313" key="5">
    <source>
        <dbReference type="Proteomes" id="UP000696280"/>
    </source>
</evidence>
<dbReference type="Gene3D" id="4.10.240.10">
    <property type="entry name" value="Zn(2)-C6 fungal-type DNA-binding domain"/>
    <property type="match status" value="1"/>
</dbReference>
<dbReference type="InterPro" id="IPR001138">
    <property type="entry name" value="Zn2Cys6_DnaBD"/>
</dbReference>